<organism evidence="1 2">
    <name type="scientific">Cupriavidus agavae</name>
    <dbReference type="NCBI Taxonomy" id="1001822"/>
    <lineage>
        <taxon>Bacteria</taxon>
        <taxon>Pseudomonadati</taxon>
        <taxon>Pseudomonadota</taxon>
        <taxon>Betaproteobacteria</taxon>
        <taxon>Burkholderiales</taxon>
        <taxon>Burkholderiaceae</taxon>
        <taxon>Cupriavidus</taxon>
    </lineage>
</organism>
<evidence type="ECO:0000313" key="2">
    <source>
        <dbReference type="Proteomes" id="UP000291078"/>
    </source>
</evidence>
<name>A0A4Q7RP43_9BURK</name>
<dbReference type="AlphaFoldDB" id="A0A4Q7RP43"/>
<protein>
    <submittedName>
        <fullName evidence="1">Uncharacterized protein</fullName>
    </submittedName>
</protein>
<dbReference type="RefSeq" id="WP_130392844.1">
    <property type="nucleotide sequence ID" value="NZ_SGXM01000006.1"/>
</dbReference>
<accession>A0A4Q7RP43</accession>
<sequence>MEMTLEQVKQIYREAMDPLAKDAEGSDWWASVFANVTGVVRAKSLIDAAEVIQWWHSDWEWNQVADSPLEAAQRIRDAAHAVGSPTA</sequence>
<dbReference type="OrthoDB" id="8969159at2"/>
<dbReference type="Proteomes" id="UP000291078">
    <property type="component" value="Unassembled WGS sequence"/>
</dbReference>
<dbReference type="EMBL" id="SGXM01000006">
    <property type="protein sequence ID" value="RZT35446.1"/>
    <property type="molecule type" value="Genomic_DNA"/>
</dbReference>
<gene>
    <name evidence="1" type="ORF">EV147_3887</name>
</gene>
<proteinExistence type="predicted"/>
<reference evidence="1 2" key="1">
    <citation type="journal article" date="2015" name="Stand. Genomic Sci.">
        <title>Genomic Encyclopedia of Bacterial and Archaeal Type Strains, Phase III: the genomes of soil and plant-associated and newly described type strains.</title>
        <authorList>
            <person name="Whitman W.B."/>
            <person name="Woyke T."/>
            <person name="Klenk H.P."/>
            <person name="Zhou Y."/>
            <person name="Lilburn T.G."/>
            <person name="Beck B.J."/>
            <person name="De Vos P."/>
            <person name="Vandamme P."/>
            <person name="Eisen J.A."/>
            <person name="Garrity G."/>
            <person name="Hugenholtz P."/>
            <person name="Kyrpides N.C."/>
        </authorList>
    </citation>
    <scope>NUCLEOTIDE SEQUENCE [LARGE SCALE GENOMIC DNA]</scope>
    <source>
        <strain evidence="1 2">ASC-9842</strain>
    </source>
</reference>
<keyword evidence="2" id="KW-1185">Reference proteome</keyword>
<evidence type="ECO:0000313" key="1">
    <source>
        <dbReference type="EMBL" id="RZT35446.1"/>
    </source>
</evidence>
<comment type="caution">
    <text evidence="1">The sequence shown here is derived from an EMBL/GenBank/DDBJ whole genome shotgun (WGS) entry which is preliminary data.</text>
</comment>